<gene>
    <name evidence="1" type="ORF">C8R26_104125</name>
</gene>
<dbReference type="AlphaFoldDB" id="A0A2T5I2V0"/>
<comment type="caution">
    <text evidence="1">The sequence shown here is derived from an EMBL/GenBank/DDBJ whole genome shotgun (WGS) entry which is preliminary data.</text>
</comment>
<dbReference type="InterPro" id="IPR021352">
    <property type="entry name" value="DUF2971"/>
</dbReference>
<dbReference type="Proteomes" id="UP000244128">
    <property type="component" value="Unassembled WGS sequence"/>
</dbReference>
<reference evidence="1 2" key="1">
    <citation type="submission" date="2018-04" db="EMBL/GenBank/DDBJ databases">
        <title>Active sludge and wastewater microbial communities from Klosterneuburg, Austria.</title>
        <authorList>
            <person name="Wagner M."/>
        </authorList>
    </citation>
    <scope>NUCLEOTIDE SEQUENCE [LARGE SCALE GENOMIC DNA]</scope>
    <source>
        <strain evidence="1 2">Nm49</strain>
    </source>
</reference>
<sequence>MTLPPYLYKYESFSTQSLQNLKNQVIYFGSPLKFNDPYDCALSPSIKNITDDDLEKLKVYLQSNPELERSFKNQYGNDSLASSREMFFRVGKKLIDDKIRDFLKERGVSCFSERKDSLLMWSHYSDHCKGLCLEFSTSNEVFQKIRKVHYQDKIPEIDIVAMFCDEDYDTIINNLYCTKATDWAYEQEWRAIHSEVGTEYGYSSSVLTGVYFGPDMEYVATEIIALILAGQNEHVKLWKGSRSKESFSVEFQQITYTPYLEAQRKGMLKSEDE</sequence>
<organism evidence="1 2">
    <name type="scientific">Nitrosomonas oligotropha</name>
    <dbReference type="NCBI Taxonomy" id="42354"/>
    <lineage>
        <taxon>Bacteria</taxon>
        <taxon>Pseudomonadati</taxon>
        <taxon>Pseudomonadota</taxon>
        <taxon>Betaproteobacteria</taxon>
        <taxon>Nitrosomonadales</taxon>
        <taxon>Nitrosomonadaceae</taxon>
        <taxon>Nitrosomonas</taxon>
    </lineage>
</organism>
<proteinExistence type="predicted"/>
<evidence type="ECO:0008006" key="3">
    <source>
        <dbReference type="Google" id="ProtNLM"/>
    </source>
</evidence>
<evidence type="ECO:0000313" key="2">
    <source>
        <dbReference type="Proteomes" id="UP000244128"/>
    </source>
</evidence>
<evidence type="ECO:0000313" key="1">
    <source>
        <dbReference type="EMBL" id="PTQ78143.1"/>
    </source>
</evidence>
<name>A0A2T5I2V0_9PROT</name>
<dbReference type="Pfam" id="PF11185">
    <property type="entry name" value="DUF2971"/>
    <property type="match status" value="1"/>
</dbReference>
<dbReference type="EMBL" id="QAOI01000004">
    <property type="protein sequence ID" value="PTQ78143.1"/>
    <property type="molecule type" value="Genomic_DNA"/>
</dbReference>
<accession>A0A2T5I2V0</accession>
<protein>
    <recommendedName>
        <fullName evidence="3">DUF2971 domain-containing protein</fullName>
    </recommendedName>
</protein>